<dbReference type="RefSeq" id="WP_199023288.1">
    <property type="nucleotide sequence ID" value="NZ_JAELVR010000002.1"/>
</dbReference>
<gene>
    <name evidence="2" type="ORF">JF290_03085</name>
</gene>
<accession>A0A8J7IHK7</accession>
<dbReference type="PANTHER" id="PTHR30489">
    <property type="entry name" value="LIPOPROTEIN-RELEASING SYSTEM TRANSMEMBRANE PROTEIN LOLE"/>
    <property type="match status" value="1"/>
</dbReference>
<proteinExistence type="predicted"/>
<reference evidence="2" key="1">
    <citation type="submission" date="2020-12" db="EMBL/GenBank/DDBJ databases">
        <title>Sedimentitalea sp. nov., isolated from sand in Incheon.</title>
        <authorList>
            <person name="Kim W."/>
        </authorList>
    </citation>
    <scope>NUCLEOTIDE SEQUENCE</scope>
    <source>
        <strain evidence="2">CAU 1593</strain>
    </source>
</reference>
<evidence type="ECO:0000313" key="3">
    <source>
        <dbReference type="Proteomes" id="UP000619079"/>
    </source>
</evidence>
<keyword evidence="3" id="KW-1185">Reference proteome</keyword>
<keyword evidence="1" id="KW-1133">Transmembrane helix</keyword>
<keyword evidence="1" id="KW-0472">Membrane</keyword>
<feature type="transmembrane region" description="Helical" evidence="1">
    <location>
        <begin position="319"/>
        <end position="343"/>
    </location>
</feature>
<dbReference type="Proteomes" id="UP000619079">
    <property type="component" value="Unassembled WGS sequence"/>
</dbReference>
<dbReference type="EMBL" id="JAELVR010000002">
    <property type="protein sequence ID" value="MBJ6370502.1"/>
    <property type="molecule type" value="Genomic_DNA"/>
</dbReference>
<organism evidence="2 3">
    <name type="scientific">Sedimentitalea arenosa</name>
    <dbReference type="NCBI Taxonomy" id="2798803"/>
    <lineage>
        <taxon>Bacteria</taxon>
        <taxon>Pseudomonadati</taxon>
        <taxon>Pseudomonadota</taxon>
        <taxon>Alphaproteobacteria</taxon>
        <taxon>Rhodobacterales</taxon>
        <taxon>Paracoccaceae</taxon>
        <taxon>Sedimentitalea</taxon>
    </lineage>
</organism>
<evidence type="ECO:0000313" key="2">
    <source>
        <dbReference type="EMBL" id="MBJ6370502.1"/>
    </source>
</evidence>
<dbReference type="AlphaFoldDB" id="A0A8J7IHK7"/>
<feature type="transmembrane region" description="Helical" evidence="1">
    <location>
        <begin position="363"/>
        <end position="385"/>
    </location>
</feature>
<comment type="caution">
    <text evidence="2">The sequence shown here is derived from an EMBL/GenBank/DDBJ whole genome shotgun (WGS) entry which is preliminary data.</text>
</comment>
<feature type="transmembrane region" description="Helical" evidence="1">
    <location>
        <begin position="16"/>
        <end position="38"/>
    </location>
</feature>
<name>A0A8J7IHK7_9RHOB</name>
<dbReference type="InterPro" id="IPR051447">
    <property type="entry name" value="Lipoprotein-release_system"/>
</dbReference>
<dbReference type="PANTHER" id="PTHR30489:SF0">
    <property type="entry name" value="LIPOPROTEIN-RELEASING SYSTEM TRANSMEMBRANE PROTEIN LOLE"/>
    <property type="match status" value="1"/>
</dbReference>
<dbReference type="GO" id="GO:0044874">
    <property type="term" value="P:lipoprotein localization to outer membrane"/>
    <property type="evidence" value="ECO:0007669"/>
    <property type="project" value="TreeGrafter"/>
</dbReference>
<keyword evidence="1" id="KW-0812">Transmembrane</keyword>
<feature type="transmembrane region" description="Helical" evidence="1">
    <location>
        <begin position="266"/>
        <end position="289"/>
    </location>
</feature>
<sequence length="398" mass="42240">MLIVHLALRDLVRDRFFLFCNIAVMIGILVPLLVLFGVKNGVYSALIGEMLADPANRQIDTRGNAAFSEAEIAALRDWPEIVFMTPKVRGQFDYMNVRAVDGRRMRPALVLPSGAGDPTLPTGATLAPDAVAISAQLAAQLDLSEGAEVQLISQAEGRPRQLVLPVRVGHVLPEAAVSGRTVLAHFQMLDLIEAYYESYSLPEYGIQGTRDLSQRVVSYEGVRVYVDRLENLAGLQTRLEQHLGVATSARTRDVEALLGLGRKLDLALGLTTVLAALGLGAALVLGFWSDVGRKKLVLAGIALLGVSGRRLALFPMVQALVTALAGLVLSFLLYAVAGQAAAALFGQGLPDGAPLAIITWPQALAICGAVLMLVLGAAAVAAWSVQRLDPASVLREGA</sequence>
<protein>
    <submittedName>
        <fullName evidence="2">ABC transporter permease</fullName>
    </submittedName>
</protein>
<evidence type="ECO:0000256" key="1">
    <source>
        <dbReference type="SAM" id="Phobius"/>
    </source>
</evidence>
<dbReference type="GO" id="GO:0098797">
    <property type="term" value="C:plasma membrane protein complex"/>
    <property type="evidence" value="ECO:0007669"/>
    <property type="project" value="TreeGrafter"/>
</dbReference>